<evidence type="ECO:0000313" key="14">
    <source>
        <dbReference type="Proteomes" id="UP000694920"/>
    </source>
</evidence>
<dbReference type="InterPro" id="IPR009100">
    <property type="entry name" value="AcylCoA_DH/oxidase_NM_dom_sf"/>
</dbReference>
<dbReference type="PANTHER" id="PTHR43884:SF9">
    <property type="entry name" value="COMPLEX I ASSEMBLY FACTOR ACAD9, MITOCHONDRIAL"/>
    <property type="match status" value="1"/>
</dbReference>
<comment type="cofactor">
    <cofactor evidence="1 9">
        <name>FAD</name>
        <dbReference type="ChEBI" id="CHEBI:57692"/>
    </cofactor>
</comment>
<evidence type="ECO:0000259" key="10">
    <source>
        <dbReference type="Pfam" id="PF00441"/>
    </source>
</evidence>
<gene>
    <name evidence="15" type="primary">LOC107265401</name>
</gene>
<evidence type="ECO:0000256" key="3">
    <source>
        <dbReference type="ARBA" id="ARBA00009347"/>
    </source>
</evidence>
<dbReference type="GO" id="GO:0006631">
    <property type="term" value="P:fatty acid metabolic process"/>
    <property type="evidence" value="ECO:0007669"/>
    <property type="project" value="UniProtKB-ARBA"/>
</dbReference>
<evidence type="ECO:0000259" key="11">
    <source>
        <dbReference type="Pfam" id="PF02770"/>
    </source>
</evidence>
<evidence type="ECO:0000256" key="5">
    <source>
        <dbReference type="ARBA" id="ARBA00022827"/>
    </source>
</evidence>
<dbReference type="InterPro" id="IPR013786">
    <property type="entry name" value="AcylCoA_DH/ox_N"/>
</dbReference>
<dbReference type="KEGG" id="ccin:107265401"/>
<keyword evidence="4 9" id="KW-0285">Flavoprotein</keyword>
<dbReference type="GO" id="GO:0005739">
    <property type="term" value="C:mitochondrion"/>
    <property type="evidence" value="ECO:0007669"/>
    <property type="project" value="UniProtKB-SubCell"/>
</dbReference>
<dbReference type="GO" id="GO:0003995">
    <property type="term" value="F:acyl-CoA dehydrogenase activity"/>
    <property type="evidence" value="ECO:0007669"/>
    <property type="project" value="TreeGrafter"/>
</dbReference>
<dbReference type="InterPro" id="IPR006091">
    <property type="entry name" value="Acyl-CoA_Oxase/DH_mid-dom"/>
</dbReference>
<dbReference type="Gene3D" id="1.20.140.10">
    <property type="entry name" value="Butyryl-CoA Dehydrogenase, subunit A, domain 3"/>
    <property type="match status" value="2"/>
</dbReference>
<comment type="subcellular location">
    <subcellularLocation>
        <location evidence="2">Mitochondrion</location>
    </subcellularLocation>
</comment>
<dbReference type="Pfam" id="PF00441">
    <property type="entry name" value="Acyl-CoA_dh_1"/>
    <property type="match status" value="1"/>
</dbReference>
<dbReference type="PANTHER" id="PTHR43884">
    <property type="entry name" value="ACYL-COA DEHYDROGENASE"/>
    <property type="match status" value="1"/>
</dbReference>
<proteinExistence type="inferred from homology"/>
<feature type="domain" description="ACAD9/ACADV-like C-terminal" evidence="13">
    <location>
        <begin position="504"/>
        <end position="622"/>
    </location>
</feature>
<dbReference type="InterPro" id="IPR037069">
    <property type="entry name" value="AcylCoA_DH/ox_N_sf"/>
</dbReference>
<keyword evidence="7 9" id="KW-0560">Oxidoreductase</keyword>
<accession>A0AAJ7BP40</accession>
<dbReference type="Gene3D" id="1.10.540.10">
    <property type="entry name" value="Acyl-CoA dehydrogenase/oxidase, N-terminal domain"/>
    <property type="match status" value="1"/>
</dbReference>
<evidence type="ECO:0000259" key="12">
    <source>
        <dbReference type="Pfam" id="PF02771"/>
    </source>
</evidence>
<evidence type="ECO:0000256" key="6">
    <source>
        <dbReference type="ARBA" id="ARBA00022946"/>
    </source>
</evidence>
<evidence type="ECO:0000313" key="15">
    <source>
        <dbReference type="RefSeq" id="XP_015590314.1"/>
    </source>
</evidence>
<keyword evidence="8" id="KW-0496">Mitochondrion</keyword>
<dbReference type="GO" id="GO:0050660">
    <property type="term" value="F:flavin adenine dinucleotide binding"/>
    <property type="evidence" value="ECO:0007669"/>
    <property type="project" value="InterPro"/>
</dbReference>
<dbReference type="SUPFAM" id="SSF56645">
    <property type="entry name" value="Acyl-CoA dehydrogenase NM domain-like"/>
    <property type="match status" value="1"/>
</dbReference>
<dbReference type="Pfam" id="PF02771">
    <property type="entry name" value="Acyl-CoA_dh_N"/>
    <property type="match status" value="1"/>
</dbReference>
<comment type="similarity">
    <text evidence="3 9">Belongs to the acyl-CoA dehydrogenase family.</text>
</comment>
<dbReference type="InterPro" id="IPR049448">
    <property type="entry name" value="ACAD9/ACADV-like_C"/>
</dbReference>
<dbReference type="Pfam" id="PF02770">
    <property type="entry name" value="Acyl-CoA_dh_M"/>
    <property type="match status" value="1"/>
</dbReference>
<sequence length="633" mass="71763">MLTRNILPKQSVLRFKNRNGYPRRYSHSAPESAIQEIYNLEKKLPALLAKKPRREPFVKNFFIGKFDTEFLVYPEAHSNDRNREFNSWLKPIEEYVKKNINGREIDEKGAFPEDLRKRFQDFGISRARIDELYNGINLTSTEFVKLVETVSLVPSLGSYLLKQVVMPVELLTRYGSVEQKLEYLPKIASGEIIPAIAITEASSGPNATKLNTIASYSVCGEYLYINGEKTFVSNGPDADFFIVFANCTQHADTYKTDNSLTAILVERDHGGITSSKPIETLGQRGLKTSTITFKDTKVPVKNILGNLGQGPEILKNMFNIERYNIGGQAIAILKNFLNILTVHVLRRKHFNRMLYQYQSTQKILADITMSLYAMESITYLTTGMADIYDDQDIIVESTIVESYCTNECVKNIYKAMQLIGAQSYLKENPFERIYRDALGMNLFDCSNIDTSIYTALLGLQHAGIELYPTIMKERNPAENPAYTLKNLFFSPKKEKLKIHEYLHPSLSPSADVLEFCINQVKTSAKLLLNRYGTEVSEKQMDLLRLNEMATLSYVVSAVLGRASRAYCTGIKNSEQDMRLSMVLTVKIGDRVKFIAQEIEAGELVNGDYVRAELAELTVKNQGYIIDHPLVMNV</sequence>
<dbReference type="RefSeq" id="XP_015590314.1">
    <property type="nucleotide sequence ID" value="XM_015734828.2"/>
</dbReference>
<feature type="domain" description="Acyl-CoA oxidase/dehydrogenase middle" evidence="11">
    <location>
        <begin position="195"/>
        <end position="295"/>
    </location>
</feature>
<evidence type="ECO:0000256" key="9">
    <source>
        <dbReference type="RuleBase" id="RU362125"/>
    </source>
</evidence>
<dbReference type="InterPro" id="IPR046373">
    <property type="entry name" value="Acyl-CoA_Oxase/DH_mid-dom_sf"/>
</dbReference>
<dbReference type="InterPro" id="IPR009075">
    <property type="entry name" value="AcylCo_DH/oxidase_C"/>
</dbReference>
<evidence type="ECO:0000256" key="7">
    <source>
        <dbReference type="ARBA" id="ARBA00023002"/>
    </source>
</evidence>
<dbReference type="Gene3D" id="2.40.110.10">
    <property type="entry name" value="Butyryl-CoA Dehydrogenase, subunit A, domain 2"/>
    <property type="match status" value="1"/>
</dbReference>
<dbReference type="Proteomes" id="UP000694920">
    <property type="component" value="Unplaced"/>
</dbReference>
<evidence type="ECO:0000259" key="13">
    <source>
        <dbReference type="Pfam" id="PF21343"/>
    </source>
</evidence>
<keyword evidence="5 9" id="KW-0274">FAD</keyword>
<feature type="domain" description="Acyl-CoA dehydrogenase/oxidase N-terminal" evidence="12">
    <location>
        <begin position="91"/>
        <end position="191"/>
    </location>
</feature>
<name>A0AAJ7BP40_CEPCN</name>
<evidence type="ECO:0000256" key="2">
    <source>
        <dbReference type="ARBA" id="ARBA00004173"/>
    </source>
</evidence>
<feature type="domain" description="Acyl-CoA dehydrogenase/oxidase C-terminal" evidence="10">
    <location>
        <begin position="308"/>
        <end position="443"/>
    </location>
</feature>
<dbReference type="GeneID" id="107265401"/>
<organism evidence="14 15">
    <name type="scientific">Cephus cinctus</name>
    <name type="common">Wheat stem sawfly</name>
    <dbReference type="NCBI Taxonomy" id="211228"/>
    <lineage>
        <taxon>Eukaryota</taxon>
        <taxon>Metazoa</taxon>
        <taxon>Ecdysozoa</taxon>
        <taxon>Arthropoda</taxon>
        <taxon>Hexapoda</taxon>
        <taxon>Insecta</taxon>
        <taxon>Pterygota</taxon>
        <taxon>Neoptera</taxon>
        <taxon>Endopterygota</taxon>
        <taxon>Hymenoptera</taxon>
        <taxon>Cephoidea</taxon>
        <taxon>Cephidae</taxon>
        <taxon>Cephus</taxon>
    </lineage>
</organism>
<dbReference type="SUPFAM" id="SSF47203">
    <property type="entry name" value="Acyl-CoA dehydrogenase C-terminal domain-like"/>
    <property type="match status" value="1"/>
</dbReference>
<dbReference type="AlphaFoldDB" id="A0AAJ7BP40"/>
<protein>
    <submittedName>
        <fullName evidence="15">Acyl-CoA dehydrogenase family member 9, mitochondrial</fullName>
    </submittedName>
</protein>
<dbReference type="InterPro" id="IPR036250">
    <property type="entry name" value="AcylCo_DH-like_C"/>
</dbReference>
<evidence type="ECO:0000256" key="8">
    <source>
        <dbReference type="ARBA" id="ARBA00023128"/>
    </source>
</evidence>
<evidence type="ECO:0000256" key="1">
    <source>
        <dbReference type="ARBA" id="ARBA00001974"/>
    </source>
</evidence>
<reference evidence="15" key="1">
    <citation type="submission" date="2025-08" db="UniProtKB">
        <authorList>
            <consortium name="RefSeq"/>
        </authorList>
    </citation>
    <scope>IDENTIFICATION</scope>
</reference>
<dbReference type="Pfam" id="PF21343">
    <property type="entry name" value="ACAD9-ACADV_C"/>
    <property type="match status" value="1"/>
</dbReference>
<keyword evidence="6" id="KW-0809">Transit peptide</keyword>
<keyword evidence="14" id="KW-1185">Reference proteome</keyword>
<evidence type="ECO:0000256" key="4">
    <source>
        <dbReference type="ARBA" id="ARBA00022630"/>
    </source>
</evidence>